<sequence length="69" mass="7716">MHQNIVNSFTSVLEKLGIAKSFFNNCFQLLAAGAPSPQTSENLRGLTWLAFPARRQHTLPLGQKNNSRF</sequence>
<dbReference type="Proteomes" id="UP000823201">
    <property type="component" value="Unassembled WGS sequence"/>
</dbReference>
<proteinExistence type="predicted"/>
<name>A0ABS2QB13_9BACL</name>
<evidence type="ECO:0000313" key="1">
    <source>
        <dbReference type="EMBL" id="MBM7658766.1"/>
    </source>
</evidence>
<accession>A0ABS2QB13</accession>
<dbReference type="EMBL" id="JAFBEV010000023">
    <property type="protein sequence ID" value="MBM7658766.1"/>
    <property type="molecule type" value="Genomic_DNA"/>
</dbReference>
<evidence type="ECO:0000313" key="2">
    <source>
        <dbReference type="Proteomes" id="UP000823201"/>
    </source>
</evidence>
<comment type="caution">
    <text evidence="1">The sequence shown here is derived from an EMBL/GenBank/DDBJ whole genome shotgun (WGS) entry which is preliminary data.</text>
</comment>
<organism evidence="1 2">
    <name type="scientific">Sporolactobacillus spathodeae</name>
    <dbReference type="NCBI Taxonomy" id="1465502"/>
    <lineage>
        <taxon>Bacteria</taxon>
        <taxon>Bacillati</taxon>
        <taxon>Bacillota</taxon>
        <taxon>Bacilli</taxon>
        <taxon>Bacillales</taxon>
        <taxon>Sporolactobacillaceae</taxon>
        <taxon>Sporolactobacillus</taxon>
    </lineage>
</organism>
<protein>
    <submittedName>
        <fullName evidence="1">Uncharacterized protein</fullName>
    </submittedName>
</protein>
<gene>
    <name evidence="1" type="ORF">JOC27_002228</name>
</gene>
<reference evidence="1 2" key="1">
    <citation type="submission" date="2021-01" db="EMBL/GenBank/DDBJ databases">
        <title>Genomic Encyclopedia of Type Strains, Phase IV (KMG-IV): sequencing the most valuable type-strain genomes for metagenomic binning, comparative biology and taxonomic classification.</title>
        <authorList>
            <person name="Goeker M."/>
        </authorList>
    </citation>
    <scope>NUCLEOTIDE SEQUENCE [LARGE SCALE GENOMIC DNA]</scope>
    <source>
        <strain evidence="1 2">DSM 100968</strain>
    </source>
</reference>
<keyword evidence="2" id="KW-1185">Reference proteome</keyword>